<dbReference type="InterPro" id="IPR051558">
    <property type="entry name" value="Metallophosphoesterase_PAP"/>
</dbReference>
<organism evidence="4 5">
    <name type="scientific">Turneriella parva (strain ATCC BAA-1111 / DSM 21527 / NCTC 11395 / H)</name>
    <name type="common">Leptospira parva</name>
    <dbReference type="NCBI Taxonomy" id="869212"/>
    <lineage>
        <taxon>Bacteria</taxon>
        <taxon>Pseudomonadati</taxon>
        <taxon>Spirochaetota</taxon>
        <taxon>Spirochaetia</taxon>
        <taxon>Leptospirales</taxon>
        <taxon>Leptospiraceae</taxon>
        <taxon>Turneriella</taxon>
    </lineage>
</organism>
<accession>I4B4D9</accession>
<feature type="domain" description="Calcineurin-like phosphoesterase" evidence="3">
    <location>
        <begin position="37"/>
        <end position="230"/>
    </location>
</feature>
<dbReference type="KEGG" id="tpx:Turpa_1498"/>
<dbReference type="PATRIC" id="fig|869212.3.peg.1489"/>
<dbReference type="AlphaFoldDB" id="I4B4D9"/>
<evidence type="ECO:0000256" key="1">
    <source>
        <dbReference type="ARBA" id="ARBA00022729"/>
    </source>
</evidence>
<dbReference type="HOGENOM" id="CLU_703355_0_0_12"/>
<dbReference type="SUPFAM" id="SSF56300">
    <property type="entry name" value="Metallo-dependent phosphatases"/>
    <property type="match status" value="1"/>
</dbReference>
<dbReference type="Pfam" id="PF00149">
    <property type="entry name" value="Metallophos"/>
    <property type="match status" value="1"/>
</dbReference>
<evidence type="ECO:0000313" key="5">
    <source>
        <dbReference type="Proteomes" id="UP000006048"/>
    </source>
</evidence>
<name>I4B4D9_TURPD</name>
<keyword evidence="5" id="KW-1185">Reference proteome</keyword>
<evidence type="ECO:0000313" key="4">
    <source>
        <dbReference type="EMBL" id="AFM12146.1"/>
    </source>
</evidence>
<dbReference type="OrthoDB" id="333971at2"/>
<dbReference type="GO" id="GO:0016787">
    <property type="term" value="F:hydrolase activity"/>
    <property type="evidence" value="ECO:0007669"/>
    <property type="project" value="UniProtKB-KW"/>
</dbReference>
<keyword evidence="2" id="KW-0378">Hydrolase</keyword>
<sequence>MKALLISLALVTIACSHTQPYTRTRVVNPQSSAIEQRIIFVGDAGKATPGDAVWAKLDRYLTKDALVVFLGDNVYEYGLPDASENDGSYELYAARLSAQINAAKKARKTIFIPGNHDWNSSRSNGRKRILAQQRFVTDRGAHFAPQNGCAGIAAEPVGKGSVMLFIDSQAVIDLPDDGAAAAKAPASDCAIKHKRQFESFASDYLQKNIKPGTRIILAAHHPLVSEGSHGGFFDWPHHIFPVYNYNKYFPLPVVASLVVFTRQWGWITSTDISHSKYRKYLNSIAAILKNREVFLYAAGHDHNLQLFSGTGPVKYHLISGSGSKRDAVTHNDQTLLAWEKNGFFVVDIYTDASARATAVGDTVEEELVFELR</sequence>
<dbReference type="Gene3D" id="3.60.21.10">
    <property type="match status" value="1"/>
</dbReference>
<dbReference type="Proteomes" id="UP000006048">
    <property type="component" value="Chromosome"/>
</dbReference>
<proteinExistence type="predicted"/>
<dbReference type="RefSeq" id="WP_014802659.1">
    <property type="nucleotide sequence ID" value="NC_018020.1"/>
</dbReference>
<protein>
    <submittedName>
        <fullName evidence="4">Metallophosphoesterase</fullName>
    </submittedName>
</protein>
<gene>
    <name evidence="4" type="ordered locus">Turpa_1498</name>
</gene>
<reference evidence="4 5" key="1">
    <citation type="submission" date="2012-06" db="EMBL/GenBank/DDBJ databases">
        <title>The complete chromosome of genome of Turneriella parva DSM 21527.</title>
        <authorList>
            <consortium name="US DOE Joint Genome Institute (JGI-PGF)"/>
            <person name="Lucas S."/>
            <person name="Han J."/>
            <person name="Lapidus A."/>
            <person name="Bruce D."/>
            <person name="Goodwin L."/>
            <person name="Pitluck S."/>
            <person name="Peters L."/>
            <person name="Kyrpides N."/>
            <person name="Mavromatis K."/>
            <person name="Ivanova N."/>
            <person name="Mikhailova N."/>
            <person name="Chertkov O."/>
            <person name="Detter J.C."/>
            <person name="Tapia R."/>
            <person name="Han C."/>
            <person name="Land M."/>
            <person name="Hauser L."/>
            <person name="Markowitz V."/>
            <person name="Cheng J.-F."/>
            <person name="Hugenholtz P."/>
            <person name="Woyke T."/>
            <person name="Wu D."/>
            <person name="Gronow S."/>
            <person name="Wellnitz S."/>
            <person name="Brambilla E."/>
            <person name="Klenk H.-P."/>
            <person name="Eisen J.A."/>
        </authorList>
    </citation>
    <scope>NUCLEOTIDE SEQUENCE [LARGE SCALE GENOMIC DNA]</scope>
    <source>
        <strain evidence="5">ATCC BAA-1111 / DSM 21527 / NCTC 11395 / H</strain>
    </source>
</reference>
<dbReference type="InterPro" id="IPR029052">
    <property type="entry name" value="Metallo-depent_PP-like"/>
</dbReference>
<keyword evidence="1" id="KW-0732">Signal</keyword>
<evidence type="ECO:0000256" key="2">
    <source>
        <dbReference type="ARBA" id="ARBA00022801"/>
    </source>
</evidence>
<dbReference type="PANTHER" id="PTHR10161">
    <property type="entry name" value="TARTRATE-RESISTANT ACID PHOSPHATASE TYPE 5"/>
    <property type="match status" value="1"/>
</dbReference>
<evidence type="ECO:0000259" key="3">
    <source>
        <dbReference type="Pfam" id="PF00149"/>
    </source>
</evidence>
<dbReference type="PANTHER" id="PTHR10161:SF14">
    <property type="entry name" value="TARTRATE-RESISTANT ACID PHOSPHATASE TYPE 5"/>
    <property type="match status" value="1"/>
</dbReference>
<dbReference type="EMBL" id="CP002959">
    <property type="protein sequence ID" value="AFM12146.1"/>
    <property type="molecule type" value="Genomic_DNA"/>
</dbReference>
<dbReference type="STRING" id="869212.Turpa_1498"/>
<dbReference type="PROSITE" id="PS51257">
    <property type="entry name" value="PROKAR_LIPOPROTEIN"/>
    <property type="match status" value="1"/>
</dbReference>
<dbReference type="InterPro" id="IPR004843">
    <property type="entry name" value="Calcineurin-like_PHP"/>
</dbReference>